<dbReference type="InterPro" id="IPR026906">
    <property type="entry name" value="LRR_5"/>
</dbReference>
<proteinExistence type="predicted"/>
<reference evidence="2" key="1">
    <citation type="submission" date="2010-02" db="EMBL/GenBank/DDBJ databases">
        <title>Sequencing and annotation of the Blastocystis hominis genome.</title>
        <authorList>
            <person name="Wincker P."/>
        </authorList>
    </citation>
    <scope>NUCLEOTIDE SEQUENCE</scope>
    <source>
        <strain evidence="2">Singapore isolate B</strain>
    </source>
</reference>
<feature type="region of interest" description="Disordered" evidence="1">
    <location>
        <begin position="1"/>
        <end position="21"/>
    </location>
</feature>
<dbReference type="InterPro" id="IPR032675">
    <property type="entry name" value="LRR_dom_sf"/>
</dbReference>
<sequence>MPSKHKSEKADNASSNRKGSLKVGDTSGIINELTIQVDYSLDSLVEFNEIDFASAIRKNELAVCMSNDDVAELAQGFDASNARVSTLVIAASDDSKIEDEDGSVLTELMEAISELSSVTTLVFYGHDFEVLSFTAMPENVQELVFDKCKIGSIELDENDAASVETLVFANLTSGGTLTIPENAFQNVKQLKIVRCHAENVEIQDGACPVGTILEMSSCRQCETLTLGKDCFSQGEMLRVTRVPNLYRIEVGENAFENASEWNLSASLLKILVLQGNNFCKMKEVDLQFPELVEFRCGPNCMQEAKSLICQDLGKLQKLIIDEHCFERCKKLFFSDTDNLRELVFGPYTFGSLTDEDLTLSDFPRLELLEFGKSSMAKLDRFILVKCSNLRTLRIGPKALKSCEYFVLLDYVNRVHMEEDVGKLQIIPEEYPNLPQEAEIQCQANSFRVEGSDWARV</sequence>
<dbReference type="OrthoDB" id="10512895at2759"/>
<gene>
    <name evidence="2" type="ORF">GSBLH_T00002694001</name>
</gene>
<name>D8M3W6_BLAHO</name>
<dbReference type="InParanoid" id="D8M3W6"/>
<dbReference type="Gene3D" id="3.80.10.10">
    <property type="entry name" value="Ribonuclease Inhibitor"/>
    <property type="match status" value="1"/>
</dbReference>
<dbReference type="RefSeq" id="XP_012896637.1">
    <property type="nucleotide sequence ID" value="XM_013041183.1"/>
</dbReference>
<keyword evidence="3" id="KW-1185">Reference proteome</keyword>
<evidence type="ECO:0000313" key="2">
    <source>
        <dbReference type="EMBL" id="CBK22589.2"/>
    </source>
</evidence>
<organism evidence="2">
    <name type="scientific">Blastocystis hominis</name>
    <dbReference type="NCBI Taxonomy" id="12968"/>
    <lineage>
        <taxon>Eukaryota</taxon>
        <taxon>Sar</taxon>
        <taxon>Stramenopiles</taxon>
        <taxon>Bigyra</taxon>
        <taxon>Opalozoa</taxon>
        <taxon>Opalinata</taxon>
        <taxon>Blastocystidae</taxon>
        <taxon>Blastocystis</taxon>
    </lineage>
</organism>
<dbReference type="AlphaFoldDB" id="D8M3W6"/>
<dbReference type="GeneID" id="24919839"/>
<dbReference type="Pfam" id="PF13306">
    <property type="entry name" value="LRR_5"/>
    <property type="match status" value="1"/>
</dbReference>
<evidence type="ECO:0000313" key="3">
    <source>
        <dbReference type="Proteomes" id="UP000008312"/>
    </source>
</evidence>
<accession>D8M3W6</accession>
<evidence type="ECO:0000256" key="1">
    <source>
        <dbReference type="SAM" id="MobiDB-lite"/>
    </source>
</evidence>
<dbReference type="Proteomes" id="UP000008312">
    <property type="component" value="Unassembled WGS sequence"/>
</dbReference>
<dbReference type="EMBL" id="FN668650">
    <property type="protein sequence ID" value="CBK22589.2"/>
    <property type="molecule type" value="Genomic_DNA"/>
</dbReference>
<dbReference type="SUPFAM" id="SSF52058">
    <property type="entry name" value="L domain-like"/>
    <property type="match status" value="1"/>
</dbReference>
<protein>
    <submittedName>
        <fullName evidence="2">Uncharacterized protein</fullName>
    </submittedName>
</protein>